<feature type="compositionally biased region" description="Polar residues" evidence="1">
    <location>
        <begin position="1311"/>
        <end position="1321"/>
    </location>
</feature>
<feature type="compositionally biased region" description="Basic and acidic residues" evidence="1">
    <location>
        <begin position="566"/>
        <end position="576"/>
    </location>
</feature>
<dbReference type="Pfam" id="PF02765">
    <property type="entry name" value="POT1"/>
    <property type="match status" value="1"/>
</dbReference>
<name>A0A8H4XG77_9HYPO</name>
<feature type="region of interest" description="Disordered" evidence="1">
    <location>
        <begin position="491"/>
        <end position="960"/>
    </location>
</feature>
<evidence type="ECO:0000256" key="1">
    <source>
        <dbReference type="SAM" id="MobiDB-lite"/>
    </source>
</evidence>
<dbReference type="GO" id="GO:0000723">
    <property type="term" value="P:telomere maintenance"/>
    <property type="evidence" value="ECO:0007669"/>
    <property type="project" value="InterPro"/>
</dbReference>
<evidence type="ECO:0000313" key="3">
    <source>
        <dbReference type="EMBL" id="KAF4972949.1"/>
    </source>
</evidence>
<feature type="compositionally biased region" description="Low complexity" evidence="1">
    <location>
        <begin position="933"/>
        <end position="945"/>
    </location>
</feature>
<feature type="compositionally biased region" description="Basic and acidic residues" evidence="1">
    <location>
        <begin position="1293"/>
        <end position="1305"/>
    </location>
</feature>
<feature type="region of interest" description="Disordered" evidence="1">
    <location>
        <begin position="244"/>
        <end position="268"/>
    </location>
</feature>
<dbReference type="InterPro" id="IPR012340">
    <property type="entry name" value="NA-bd_OB-fold"/>
</dbReference>
<feature type="compositionally biased region" description="Acidic residues" evidence="1">
    <location>
        <begin position="694"/>
        <end position="716"/>
    </location>
</feature>
<feature type="region of interest" description="Disordered" evidence="1">
    <location>
        <begin position="985"/>
        <end position="1106"/>
    </location>
</feature>
<feature type="compositionally biased region" description="Acidic residues" evidence="1">
    <location>
        <begin position="627"/>
        <end position="672"/>
    </location>
</feature>
<evidence type="ECO:0000259" key="2">
    <source>
        <dbReference type="SMART" id="SM00976"/>
    </source>
</evidence>
<gene>
    <name evidence="3" type="ORF">FZEAL_9465</name>
</gene>
<feature type="compositionally biased region" description="Basic and acidic residues" evidence="1">
    <location>
        <begin position="818"/>
        <end position="837"/>
    </location>
</feature>
<feature type="compositionally biased region" description="Basic and acidic residues" evidence="1">
    <location>
        <begin position="1351"/>
        <end position="1366"/>
    </location>
</feature>
<feature type="compositionally biased region" description="Acidic residues" evidence="1">
    <location>
        <begin position="524"/>
        <end position="550"/>
    </location>
</feature>
<dbReference type="SUPFAM" id="SSF50249">
    <property type="entry name" value="Nucleic acid-binding proteins"/>
    <property type="match status" value="1"/>
</dbReference>
<feature type="compositionally biased region" description="Basic and acidic residues" evidence="1">
    <location>
        <begin position="721"/>
        <end position="741"/>
    </location>
</feature>
<dbReference type="Proteomes" id="UP000635477">
    <property type="component" value="Unassembled WGS sequence"/>
</dbReference>
<protein>
    <recommendedName>
        <fullName evidence="2">Telomeric single stranded DNA binding POT1/Cdc13 domain-containing protein</fullName>
    </recommendedName>
</protein>
<dbReference type="CDD" id="cd04497">
    <property type="entry name" value="hPOT1_OB1_like"/>
    <property type="match status" value="1"/>
</dbReference>
<evidence type="ECO:0000313" key="4">
    <source>
        <dbReference type="Proteomes" id="UP000635477"/>
    </source>
</evidence>
<dbReference type="OrthoDB" id="5363079at2759"/>
<feature type="compositionally biased region" description="Polar residues" evidence="1">
    <location>
        <begin position="838"/>
        <end position="858"/>
    </location>
</feature>
<dbReference type="SMART" id="SM00976">
    <property type="entry name" value="Telo_bind"/>
    <property type="match status" value="1"/>
</dbReference>
<dbReference type="GO" id="GO:0003677">
    <property type="term" value="F:DNA binding"/>
    <property type="evidence" value="ECO:0007669"/>
    <property type="project" value="InterPro"/>
</dbReference>
<proteinExistence type="predicted"/>
<feature type="compositionally biased region" description="Acidic residues" evidence="1">
    <location>
        <begin position="577"/>
        <end position="619"/>
    </location>
</feature>
<feature type="region of interest" description="Disordered" evidence="1">
    <location>
        <begin position="165"/>
        <end position="194"/>
    </location>
</feature>
<dbReference type="GO" id="GO:0000781">
    <property type="term" value="C:chromosome, telomeric region"/>
    <property type="evidence" value="ECO:0007669"/>
    <property type="project" value="InterPro"/>
</dbReference>
<sequence length="1584" mass="171905">MTDQSSTQLLRDGELTAIAQLNPEISNQQKRVVDGTVTITWPFSIIKKSIAFLLAERDFRLRREKGQVRIHFHGPAAKAIADASLGGGDDIRLSLEGAKWETNETQTQVAGNTLEWQLEYANRLILSYRRPETEEETVIKIDLTATDPETTNGDIEITSPVEPIASNSDLAIPPPQSPDVSLHAKRSAPSSLEPPEFASPAFLKRARVSYGSLFEGGLDIFDEDVAKKAKSKKSTRFSLPANAWRYNSHSPSPEPDEIPEEAGQANEVDGPLQQNGLVEDTPMLTPPRPPMVDQGCQTADVDFTPMASVQVLAESRPIFGFPQSTPTPLPRTKPIDPDNDILDHSLRFQEDPSRQQHAHHQPQVDFLGTSPGHVDTGDAFGFTPQTLLFPSAPGLFPLSQDRDAGPETPSHGTRVENYPPEFLDASHLASNTPEIHSNLPAHDSHINLHTAGHQVSFDTDPALHTVFAAISQTPQRAWATEVSSEPVSTAIVSTDVEHPMEILSSSPLRERGSSEERRSAAPGETDDGDLTEDASPEPVLEEPALEEPASEAEHYKDGGDEPGDDYDLRNYDRAHDDDDDIETSEEEQDYDGDEPEAQIMNPEEEEADEDEELEAGLEGELDRMPNEYDENMYEEGFEGEGQEYEGSDGDAEGEYYSDEEGSYDEDEEEEQETGSGPPRASAPQEPVFISLLSDSEDEDEQPPEPEPEPEQQELEQQELGRTAELEQTKESRSVPDDRLKEDSEDDGEKEPVGQPEAELESLAKRSPSASLEETTQANEAGDTSNPLPEKQDTEVSLPALTMEVDTEPSQVAAVPDATGDRGSDDAPRGKEITDGESARQNPPIQSPQSKPEQGPQQEQGDKETDAVPEKTESGDLDMADAPALASSFDSSADKEAAGVNDSDEEQPATTEGPTEAMDVDETHEATNDEDNEPTTTTSLEITDTTVVVSEEGRGTIAEGALTSLADGKGRLAGEQMFAEPHITSENGVEPLESPMPPVPGVFLAGESDGATPVTREEAGQTPEAQGQEPVESPDATMQDASLEVTQESELQPATAVGQMVTAESVGATSTDERPTTHGQMSPPPTQVSHAQQQSQNNEEETTLLSQATTVISNEEHSTYLATPSETQPCEEIETTETIITTVYDIQVDADEIGPDDQIMSEILQHSPARGETLQHANSAKYSPSESQPKSSPRTELTETPHDTPSKKAQRAPETAVATKSLRSRRHRSARSSDQGDHAQVDPSILLAKASAASRNADNDVKCSSPVASVRKTRSRPERGDPSIQLARASMNPDDNKGKGKRKLADDESVVSAENSSPASLRTTRHKVDHGDPSILLAKASSPSTRQTRSHRTPDVGRETPKRETRSSSRALQLPAETPGASSVALKSPSIAGSTATATEDENAGVIKLQLLKSLRTSLPEYLSLKLLRNSLNKTADILAVATSTPEQPHRPKHGPRDYMLTLNLTDPSVAPTGVCVAHIFRPHQASLPVVNPGDVVLLRRVQVVAMKGRGFGVRTGDTSAWAVFEKADQEMLPQIKGPPVECTEDEVKYAEGLQHWWNLQDQKAMDKIERASRKVTEAGKDDTR</sequence>
<feature type="region of interest" description="Disordered" evidence="1">
    <location>
        <begin position="1111"/>
        <end position="1130"/>
    </location>
</feature>
<feature type="compositionally biased region" description="Basic and acidic residues" evidence="1">
    <location>
        <begin position="508"/>
        <end position="519"/>
    </location>
</feature>
<reference evidence="3" key="1">
    <citation type="journal article" date="2020" name="BMC Genomics">
        <title>Correction to: Identification and distribution of gene clusters required for synthesis of sphingolipid metabolism inhibitors in diverse species of the filamentous fungus Fusarium.</title>
        <authorList>
            <person name="Kim H.S."/>
            <person name="Lohmar J.M."/>
            <person name="Busman M."/>
            <person name="Brown D.W."/>
            <person name="Naumann T.A."/>
            <person name="Divon H.H."/>
            <person name="Lysoe E."/>
            <person name="Uhlig S."/>
            <person name="Proctor R.H."/>
        </authorList>
    </citation>
    <scope>NUCLEOTIDE SEQUENCE</scope>
    <source>
        <strain evidence="3">NRRL 22465</strain>
    </source>
</reference>
<dbReference type="Gene3D" id="2.40.50.140">
    <property type="entry name" value="Nucleic acid-binding proteins"/>
    <property type="match status" value="1"/>
</dbReference>
<reference evidence="3" key="2">
    <citation type="submission" date="2020-05" db="EMBL/GenBank/DDBJ databases">
        <authorList>
            <person name="Kim H.-S."/>
            <person name="Proctor R.H."/>
            <person name="Brown D.W."/>
        </authorList>
    </citation>
    <scope>NUCLEOTIDE SEQUENCE</scope>
    <source>
        <strain evidence="3">NRRL 22465</strain>
    </source>
</reference>
<feature type="compositionally biased region" description="Polar residues" evidence="1">
    <location>
        <begin position="767"/>
        <end position="786"/>
    </location>
</feature>
<comment type="caution">
    <text evidence="3">The sequence shown here is derived from an EMBL/GenBank/DDBJ whole genome shotgun (WGS) entry which is preliminary data.</text>
</comment>
<organism evidence="3 4">
    <name type="scientific">Fusarium zealandicum</name>
    <dbReference type="NCBI Taxonomy" id="1053134"/>
    <lineage>
        <taxon>Eukaryota</taxon>
        <taxon>Fungi</taxon>
        <taxon>Dikarya</taxon>
        <taxon>Ascomycota</taxon>
        <taxon>Pezizomycotina</taxon>
        <taxon>Sordariomycetes</taxon>
        <taxon>Hypocreomycetidae</taxon>
        <taxon>Hypocreales</taxon>
        <taxon>Nectriaceae</taxon>
        <taxon>Fusarium</taxon>
        <taxon>Fusarium staphyleae species complex</taxon>
    </lineage>
</organism>
<feature type="domain" description="Telomeric single stranded DNA binding POT1/Cdc13" evidence="2">
    <location>
        <begin position="1421"/>
        <end position="1558"/>
    </location>
</feature>
<feature type="compositionally biased region" description="Basic and acidic residues" evidence="1">
    <location>
        <begin position="859"/>
        <end position="873"/>
    </location>
</feature>
<dbReference type="EMBL" id="JABEYC010000885">
    <property type="protein sequence ID" value="KAF4972949.1"/>
    <property type="molecule type" value="Genomic_DNA"/>
</dbReference>
<feature type="compositionally biased region" description="Basic and acidic residues" evidence="1">
    <location>
        <begin position="1195"/>
        <end position="1205"/>
    </location>
</feature>
<feature type="region of interest" description="Disordered" evidence="1">
    <location>
        <begin position="1152"/>
        <end position="1387"/>
    </location>
</feature>
<accession>A0A8H4XG77</accession>
<keyword evidence="4" id="KW-1185">Reference proteome</keyword>
<feature type="compositionally biased region" description="Polar residues" evidence="1">
    <location>
        <begin position="1174"/>
        <end position="1194"/>
    </location>
</feature>
<dbReference type="InterPro" id="IPR011564">
    <property type="entry name" value="Telomer_end-bd_POT1/Cdc13"/>
</dbReference>